<gene>
    <name evidence="2" type="ORF">ATANTOWER_030637</name>
</gene>
<sequence>MTMKMGKLRSQVFKSLGKAAVTIPLLPPTKYSQTFVKLRIYCCFTAYCKPVFSLVNASSPSFTPSSPKSPHSPAKFLLRDKKKQCSQKTQTSKAVLAVR</sequence>
<dbReference type="EMBL" id="JAHUTI010030332">
    <property type="protein sequence ID" value="MED6241949.1"/>
    <property type="molecule type" value="Genomic_DNA"/>
</dbReference>
<comment type="caution">
    <text evidence="2">The sequence shown here is derived from an EMBL/GenBank/DDBJ whole genome shotgun (WGS) entry which is preliminary data.</text>
</comment>
<feature type="region of interest" description="Disordered" evidence="1">
    <location>
        <begin position="79"/>
        <end position="99"/>
    </location>
</feature>
<evidence type="ECO:0000313" key="2">
    <source>
        <dbReference type="EMBL" id="MED6241949.1"/>
    </source>
</evidence>
<organism evidence="2 3">
    <name type="scientific">Ataeniobius toweri</name>
    <dbReference type="NCBI Taxonomy" id="208326"/>
    <lineage>
        <taxon>Eukaryota</taxon>
        <taxon>Metazoa</taxon>
        <taxon>Chordata</taxon>
        <taxon>Craniata</taxon>
        <taxon>Vertebrata</taxon>
        <taxon>Euteleostomi</taxon>
        <taxon>Actinopterygii</taxon>
        <taxon>Neopterygii</taxon>
        <taxon>Teleostei</taxon>
        <taxon>Neoteleostei</taxon>
        <taxon>Acanthomorphata</taxon>
        <taxon>Ovalentaria</taxon>
        <taxon>Atherinomorphae</taxon>
        <taxon>Cyprinodontiformes</taxon>
        <taxon>Goodeidae</taxon>
        <taxon>Ataeniobius</taxon>
    </lineage>
</organism>
<reference evidence="2 3" key="1">
    <citation type="submission" date="2021-07" db="EMBL/GenBank/DDBJ databases">
        <authorList>
            <person name="Palmer J.M."/>
        </authorList>
    </citation>
    <scope>NUCLEOTIDE SEQUENCE [LARGE SCALE GENOMIC DNA]</scope>
    <source>
        <strain evidence="2 3">AT_MEX2019</strain>
        <tissue evidence="2">Muscle</tissue>
    </source>
</reference>
<accession>A0ABU7AWD7</accession>
<protein>
    <submittedName>
        <fullName evidence="2">Uncharacterized protein</fullName>
    </submittedName>
</protein>
<name>A0ABU7AWD7_9TELE</name>
<keyword evidence="3" id="KW-1185">Reference proteome</keyword>
<dbReference type="Proteomes" id="UP001345963">
    <property type="component" value="Unassembled WGS sequence"/>
</dbReference>
<proteinExistence type="predicted"/>
<evidence type="ECO:0000313" key="3">
    <source>
        <dbReference type="Proteomes" id="UP001345963"/>
    </source>
</evidence>
<evidence type="ECO:0000256" key="1">
    <source>
        <dbReference type="SAM" id="MobiDB-lite"/>
    </source>
</evidence>